<feature type="region of interest" description="Disordered" evidence="1">
    <location>
        <begin position="438"/>
        <end position="697"/>
    </location>
</feature>
<feature type="compositionally biased region" description="Polar residues" evidence="1">
    <location>
        <begin position="210"/>
        <end position="232"/>
    </location>
</feature>
<feature type="compositionally biased region" description="Basic and acidic residues" evidence="1">
    <location>
        <begin position="441"/>
        <end position="453"/>
    </location>
</feature>
<dbReference type="GO" id="GO:0006357">
    <property type="term" value="P:regulation of transcription by RNA polymerase II"/>
    <property type="evidence" value="ECO:0007669"/>
    <property type="project" value="TreeGrafter"/>
</dbReference>
<dbReference type="Proteomes" id="UP000054549">
    <property type="component" value="Unassembled WGS sequence"/>
</dbReference>
<name>A0A0C2SRG2_AMAMK</name>
<protein>
    <recommendedName>
        <fullName evidence="2">Ams2/SPT21 N-terminal domain-containing protein</fullName>
    </recommendedName>
</protein>
<accession>A0A0C2SRG2</accession>
<dbReference type="PANTHER" id="PTHR39147">
    <property type="entry name" value="PROTEIN SPT21"/>
    <property type="match status" value="1"/>
</dbReference>
<feature type="compositionally biased region" description="Basic and acidic residues" evidence="1">
    <location>
        <begin position="644"/>
        <end position="674"/>
    </location>
</feature>
<keyword evidence="4" id="KW-1185">Reference proteome</keyword>
<dbReference type="HOGENOM" id="CLU_285852_0_0_1"/>
<feature type="compositionally biased region" description="Polar residues" evidence="1">
    <location>
        <begin position="178"/>
        <end position="195"/>
    </location>
</feature>
<feature type="compositionally biased region" description="Basic residues" evidence="1">
    <location>
        <begin position="233"/>
        <end position="244"/>
    </location>
</feature>
<dbReference type="Pfam" id="PF25823">
    <property type="entry name" value="Ams2-SPT21_N"/>
    <property type="match status" value="1"/>
</dbReference>
<feature type="compositionally biased region" description="Low complexity" evidence="1">
    <location>
        <begin position="591"/>
        <end position="600"/>
    </location>
</feature>
<dbReference type="OrthoDB" id="3199820at2759"/>
<feature type="compositionally biased region" description="Polar residues" evidence="1">
    <location>
        <begin position="399"/>
        <end position="422"/>
    </location>
</feature>
<dbReference type="GO" id="GO:0030466">
    <property type="term" value="P:silent mating-type cassette heterochromatin formation"/>
    <property type="evidence" value="ECO:0007669"/>
    <property type="project" value="TreeGrafter"/>
</dbReference>
<dbReference type="InterPro" id="IPR057725">
    <property type="entry name" value="Ams2-SPT21_N"/>
</dbReference>
<proteinExistence type="predicted"/>
<organism evidence="3 4">
    <name type="scientific">Amanita muscaria (strain Koide BX008)</name>
    <dbReference type="NCBI Taxonomy" id="946122"/>
    <lineage>
        <taxon>Eukaryota</taxon>
        <taxon>Fungi</taxon>
        <taxon>Dikarya</taxon>
        <taxon>Basidiomycota</taxon>
        <taxon>Agaricomycotina</taxon>
        <taxon>Agaricomycetes</taxon>
        <taxon>Agaricomycetidae</taxon>
        <taxon>Agaricales</taxon>
        <taxon>Pluteineae</taxon>
        <taxon>Amanitaceae</taxon>
        <taxon>Amanita</taxon>
    </lineage>
</organism>
<feature type="compositionally biased region" description="Basic and acidic residues" evidence="1">
    <location>
        <begin position="499"/>
        <end position="522"/>
    </location>
</feature>
<feature type="compositionally biased region" description="Polar residues" evidence="1">
    <location>
        <begin position="576"/>
        <end position="590"/>
    </location>
</feature>
<dbReference type="PANTHER" id="PTHR39147:SF1">
    <property type="entry name" value="PROTEIN SPT21"/>
    <property type="match status" value="1"/>
</dbReference>
<evidence type="ECO:0000256" key="1">
    <source>
        <dbReference type="SAM" id="MobiDB-lite"/>
    </source>
</evidence>
<sequence>MAGPTKLQLRMLYTINSSPQYILARSSFLISVTPIPEDEKAHATQPKYATVALRACLDTICRSSPELIQDNNRDYSVYVLDPLESNSAPAPVNISSSNKGVKVAEKPKEHHYGVAVGLGLMSWALHENDGVVVTGTRVKMNTGQEALEVIFALRETAAMQRTSLSSTMKSWGVPLMGMSSNSTQSQESEPPSTVDPNMLSLPAAPYANSGPVSTSQSRRQSGATSEASTTVQTRHKAGQKRKVSKPSTALTESDKIMYASETYIGPLKRKGRPRNSNSNGKPPKKSATEENMGVSAAPQLNNFVHPVPQESSTSNTTMTDTPLRFLTSTLPSSDPPQSAQGQASLLDLLTAISNGQNAHLLAALSTIDSGGTNQQQSSEPNPALVSAIGQLLLTACAKQSPNPNVQSSSDLNPSRDAATSTSQDEDVVILDKENINPMAFRRREEREFPETKGNKSIITNDTSLEHHFTHNVLGSRSDGQENSASANTMKRKRTLSDFMDEKESERSKQKEKERSERREQVRHSTQRRSSGSSSIYDTGLRHYPRLTSEALPMPGTNHYTRKPYDFRSSPPRPKVDSSNMSSNLRRSTTLPSYSKSKAPASSPPRPSAGCPPRKRYVVPEWARTNTATQPRLSEEAQRALAEAEEMKKKEREERRVGCKRLRQESRASRAEQKAKQLCPPPSDAAAAAESDTPVTVAESHSCPVFATTGVVTDIFSSLSQASQLSPPRSPPSSCPASNIPQTPPPKCGSALFTPDNRDNASASLFTPTPRGRSGWPSGSAGSILFTPRKQLPPSPSPSMTRGKSNNMSPIQAVISGGSIDGASRWNGETKEDEFRWDEPDEPPSSLPTASDVEDESLTSSTFEFETNDVESGDADDEDEQEYTVKQHWPGLPPSSPPPSSPSLAPQDPDDDDVVELTELPVPTSDIDESTSASYHDIQELSNDDDETIKDEFDSFMSSLTSDGSLPSDIDIFNNLSDIPEQKNGDNPFAMLDASLDPLLQNGVVDFDFTEFWESFKPMVQDFVASNNAPSSDKADPSIPQNVDHTKLAEDVHALLSGCLM</sequence>
<feature type="compositionally biased region" description="Basic and acidic residues" evidence="1">
    <location>
        <begin position="827"/>
        <end position="837"/>
    </location>
</feature>
<dbReference type="EMBL" id="KN818239">
    <property type="protein sequence ID" value="KIL65900.1"/>
    <property type="molecule type" value="Genomic_DNA"/>
</dbReference>
<evidence type="ECO:0000313" key="4">
    <source>
        <dbReference type="Proteomes" id="UP000054549"/>
    </source>
</evidence>
<feature type="compositionally biased region" description="Polar residues" evidence="1">
    <location>
        <begin position="797"/>
        <end position="809"/>
    </location>
</feature>
<dbReference type="InParanoid" id="A0A0C2SRG2"/>
<feature type="compositionally biased region" description="Pro residues" evidence="1">
    <location>
        <begin position="890"/>
        <end position="900"/>
    </location>
</feature>
<feature type="region of interest" description="Disordered" evidence="1">
    <location>
        <begin position="175"/>
        <end position="291"/>
    </location>
</feature>
<feature type="compositionally biased region" description="Acidic residues" evidence="1">
    <location>
        <begin position="865"/>
        <end position="881"/>
    </location>
</feature>
<feature type="domain" description="Ams2/SPT21 N-terminal" evidence="2">
    <location>
        <begin position="6"/>
        <end position="86"/>
    </location>
</feature>
<gene>
    <name evidence="3" type="ORF">M378DRAFT_76038</name>
</gene>
<evidence type="ECO:0000259" key="2">
    <source>
        <dbReference type="Pfam" id="PF25823"/>
    </source>
</evidence>
<dbReference type="InterPro" id="IPR042403">
    <property type="entry name" value="Spt21/Ams2"/>
</dbReference>
<reference evidence="3 4" key="1">
    <citation type="submission" date="2014-04" db="EMBL/GenBank/DDBJ databases">
        <title>Evolutionary Origins and Diversification of the Mycorrhizal Mutualists.</title>
        <authorList>
            <consortium name="DOE Joint Genome Institute"/>
            <consortium name="Mycorrhizal Genomics Consortium"/>
            <person name="Kohler A."/>
            <person name="Kuo A."/>
            <person name="Nagy L.G."/>
            <person name="Floudas D."/>
            <person name="Copeland A."/>
            <person name="Barry K.W."/>
            <person name="Cichocki N."/>
            <person name="Veneault-Fourrey C."/>
            <person name="LaButti K."/>
            <person name="Lindquist E.A."/>
            <person name="Lipzen A."/>
            <person name="Lundell T."/>
            <person name="Morin E."/>
            <person name="Murat C."/>
            <person name="Riley R."/>
            <person name="Ohm R."/>
            <person name="Sun H."/>
            <person name="Tunlid A."/>
            <person name="Henrissat B."/>
            <person name="Grigoriev I.V."/>
            <person name="Hibbett D.S."/>
            <person name="Martin F."/>
        </authorList>
    </citation>
    <scope>NUCLEOTIDE SEQUENCE [LARGE SCALE GENOMIC DNA]</scope>
    <source>
        <strain evidence="3 4">Koide BX008</strain>
    </source>
</reference>
<feature type="region of interest" description="Disordered" evidence="1">
    <location>
        <begin position="399"/>
        <end position="426"/>
    </location>
</feature>
<evidence type="ECO:0000313" key="3">
    <source>
        <dbReference type="EMBL" id="KIL65900.1"/>
    </source>
</evidence>
<dbReference type="AlphaFoldDB" id="A0A0C2SRG2"/>
<feature type="region of interest" description="Disordered" evidence="1">
    <location>
        <begin position="719"/>
        <end position="945"/>
    </location>
</feature>
<dbReference type="GO" id="GO:0000183">
    <property type="term" value="P:rDNA heterochromatin formation"/>
    <property type="evidence" value="ECO:0007669"/>
    <property type="project" value="TreeGrafter"/>
</dbReference>